<reference evidence="6 7" key="1">
    <citation type="journal article" date="2019" name="Plant Biotechnol. J.">
        <title>The red bayberry genome and genetic basis of sex determination.</title>
        <authorList>
            <person name="Jia H.M."/>
            <person name="Jia H.J."/>
            <person name="Cai Q.L."/>
            <person name="Wang Y."/>
            <person name="Zhao H.B."/>
            <person name="Yang W.F."/>
            <person name="Wang G.Y."/>
            <person name="Li Y.H."/>
            <person name="Zhan D.L."/>
            <person name="Shen Y.T."/>
            <person name="Niu Q.F."/>
            <person name="Chang L."/>
            <person name="Qiu J."/>
            <person name="Zhao L."/>
            <person name="Xie H.B."/>
            <person name="Fu W.Y."/>
            <person name="Jin J."/>
            <person name="Li X.W."/>
            <person name="Jiao Y."/>
            <person name="Zhou C.C."/>
            <person name="Tu T."/>
            <person name="Chai C.Y."/>
            <person name="Gao J.L."/>
            <person name="Fan L.J."/>
            <person name="van de Weg E."/>
            <person name="Wang J.Y."/>
            <person name="Gao Z.S."/>
        </authorList>
    </citation>
    <scope>NUCLEOTIDE SEQUENCE [LARGE SCALE GENOMIC DNA]</scope>
    <source>
        <tissue evidence="6">Leaves</tissue>
    </source>
</reference>
<keyword evidence="2 4" id="KW-0328">Glycosyltransferase</keyword>
<keyword evidence="7" id="KW-1185">Reference proteome</keyword>
<dbReference type="FunFam" id="3.40.50.2000:FF:000054">
    <property type="entry name" value="Glycosyltransferase"/>
    <property type="match status" value="1"/>
</dbReference>
<evidence type="ECO:0000256" key="3">
    <source>
        <dbReference type="ARBA" id="ARBA00022679"/>
    </source>
</evidence>
<dbReference type="EC" id="2.4.1.-" evidence="5"/>
<name>A0A6A1VU67_9ROSI</name>
<evidence type="ECO:0000256" key="2">
    <source>
        <dbReference type="ARBA" id="ARBA00022676"/>
    </source>
</evidence>
<evidence type="ECO:0000256" key="1">
    <source>
        <dbReference type="ARBA" id="ARBA00009995"/>
    </source>
</evidence>
<dbReference type="PANTHER" id="PTHR48046:SF6">
    <property type="entry name" value="GLYCOSYLTRANSFERASE"/>
    <property type="match status" value="1"/>
</dbReference>
<keyword evidence="3 4" id="KW-0808">Transferase</keyword>
<gene>
    <name evidence="6" type="ORF">CJ030_MR4G022363</name>
</gene>
<sequence>MEYTQQREPPHVAIVPTPGMGHLIPLVELAKRLVVQHDLFITFILPTDGSSTKPQEAVLEALPDSISYIFLPPANFDDLPEDVSIETRISLSLSRSLPALRDSFKNLSGSTRLVALVVDLFGTDAFDVAKEFGVPSYIFFPTTAMCLSIVFYLPELDESCSCEFRDLPQPFKLPGCVPVHANDLMDPLQNRKDEAYRLVLHISKKYPLASGIMVNSFFDLEPGAFKAMGEGKEGKLPPIYPVGPLVKSSSDHGTDGSESLIWLDKQPKESVLFVSFGSGGTLSHDQLNELALGLEVSGQRFLWVVRSPNEKSANATYFSAQSIKDPWDFLPKGFLERTKGVGLVVSSWAPQVQILKHASTGGFLTHCGWNSSLESIVHGVPLIAWPLYAEQRTNSVLLADDLKVALRVKYNDNGLVGHKDIANYARSLIEGDEGKLLRSKMKELKDAAEVALSQEGSSTKSLAEVAEIWKSHQK</sequence>
<dbReference type="AlphaFoldDB" id="A0A6A1VU67"/>
<proteinExistence type="inferred from homology"/>
<evidence type="ECO:0000256" key="5">
    <source>
        <dbReference type="RuleBase" id="RU362057"/>
    </source>
</evidence>
<dbReference type="Pfam" id="PF00201">
    <property type="entry name" value="UDPGT"/>
    <property type="match status" value="1"/>
</dbReference>
<dbReference type="EMBL" id="RXIC02000022">
    <property type="protein sequence ID" value="KAB1215467.1"/>
    <property type="molecule type" value="Genomic_DNA"/>
</dbReference>
<evidence type="ECO:0000313" key="7">
    <source>
        <dbReference type="Proteomes" id="UP000516437"/>
    </source>
</evidence>
<dbReference type="SUPFAM" id="SSF53756">
    <property type="entry name" value="UDP-Glycosyltransferase/glycogen phosphorylase"/>
    <property type="match status" value="1"/>
</dbReference>
<dbReference type="PROSITE" id="PS00375">
    <property type="entry name" value="UDPGT"/>
    <property type="match status" value="1"/>
</dbReference>
<evidence type="ECO:0000256" key="4">
    <source>
        <dbReference type="RuleBase" id="RU003718"/>
    </source>
</evidence>
<comment type="caution">
    <text evidence="6">The sequence shown here is derived from an EMBL/GenBank/DDBJ whole genome shotgun (WGS) entry which is preliminary data.</text>
</comment>
<dbReference type="PANTHER" id="PTHR48046">
    <property type="entry name" value="UDP-GLYCOSYLTRANSFERASE 72E1"/>
    <property type="match status" value="1"/>
</dbReference>
<accession>A0A6A1VU67</accession>
<dbReference type="Proteomes" id="UP000516437">
    <property type="component" value="Chromosome 4"/>
</dbReference>
<dbReference type="CDD" id="cd03784">
    <property type="entry name" value="GT1_Gtf-like"/>
    <property type="match status" value="1"/>
</dbReference>
<dbReference type="InterPro" id="IPR035595">
    <property type="entry name" value="UDP_glycos_trans_CS"/>
</dbReference>
<dbReference type="Gene3D" id="3.40.50.2000">
    <property type="entry name" value="Glycogen Phosphorylase B"/>
    <property type="match status" value="2"/>
</dbReference>
<dbReference type="OrthoDB" id="5835829at2759"/>
<dbReference type="InterPro" id="IPR002213">
    <property type="entry name" value="UDP_glucos_trans"/>
</dbReference>
<dbReference type="FunFam" id="3.40.50.2000:FF:000051">
    <property type="entry name" value="Glycosyltransferase"/>
    <property type="match status" value="1"/>
</dbReference>
<comment type="similarity">
    <text evidence="1 4">Belongs to the UDP-glycosyltransferase family.</text>
</comment>
<protein>
    <recommendedName>
        <fullName evidence="5">Glycosyltransferase</fullName>
        <ecNumber evidence="5">2.4.1.-</ecNumber>
    </recommendedName>
</protein>
<organism evidence="6 7">
    <name type="scientific">Morella rubra</name>
    <name type="common">Chinese bayberry</name>
    <dbReference type="NCBI Taxonomy" id="262757"/>
    <lineage>
        <taxon>Eukaryota</taxon>
        <taxon>Viridiplantae</taxon>
        <taxon>Streptophyta</taxon>
        <taxon>Embryophyta</taxon>
        <taxon>Tracheophyta</taxon>
        <taxon>Spermatophyta</taxon>
        <taxon>Magnoliopsida</taxon>
        <taxon>eudicotyledons</taxon>
        <taxon>Gunneridae</taxon>
        <taxon>Pentapetalae</taxon>
        <taxon>rosids</taxon>
        <taxon>fabids</taxon>
        <taxon>Fagales</taxon>
        <taxon>Myricaceae</taxon>
        <taxon>Morella</taxon>
    </lineage>
</organism>
<dbReference type="GO" id="GO:0008194">
    <property type="term" value="F:UDP-glycosyltransferase activity"/>
    <property type="evidence" value="ECO:0007669"/>
    <property type="project" value="InterPro"/>
</dbReference>
<evidence type="ECO:0000313" key="6">
    <source>
        <dbReference type="EMBL" id="KAB1215467.1"/>
    </source>
</evidence>